<dbReference type="InterPro" id="IPR048394">
    <property type="entry name" value="FakA-like_M"/>
</dbReference>
<dbReference type="InterPro" id="IPR036117">
    <property type="entry name" value="DhaL_dom_sf"/>
</dbReference>
<sequence length="547" mass="59307">MSITSLDGNRFADMIASGANHLSANAETVDALNVFPVPDGDTGTNMKLSISSGSKEAQAHRQDHIGKVGAAFSKGLLMGARGNSGVILSQLFRGFSKDIEHKSSVTGMEFAHALKMGAETAYKAVMKPVEGTILTVAKDAANEAVQSAKETDNLVKIMEAALDEAKKSLARTQDLLPVLKEVGVVDSGGQGLVYVYEGFLAALTGKEITEAAPSMDELVNAQHHQSIHGFMSTEDIEFGYCTEFMVRLESGRPYHEGDFRKDLSRYGDSLLVISDEDVAKVHIHSEQPGEVLSYGQQYGPLIHVKIENMREQHSALTNEGPSNPRPKEKEEYAIVSVSMGEGIGELFKSIGANAIIEGGQTMNPSTEDILEAVRSAHAKNVIILPNNKNIVMAAEQAAEMAEDNVAVVPSKTIPQGMAAILAFNPTASLENNSREMTEALEHVKTGQVTYAVRDTVIDGVTINKNDYMGLANGNIIYSGPDLLETAQVLLKEMIDEDAEILTILYGENIDRTQLNQLEKFIDDHFGEIEVELHYGGQPVYNYIFSVE</sequence>
<dbReference type="Pfam" id="PF21645">
    <property type="entry name" value="FakA-like_M"/>
    <property type="match status" value="1"/>
</dbReference>
<dbReference type="Pfam" id="PF13684">
    <property type="entry name" value="FakA-like_C"/>
    <property type="match status" value="1"/>
</dbReference>
<evidence type="ECO:0000313" key="4">
    <source>
        <dbReference type="Proteomes" id="UP001597301"/>
    </source>
</evidence>
<dbReference type="SMART" id="SM01121">
    <property type="entry name" value="Dak1_2"/>
    <property type="match status" value="1"/>
</dbReference>
<dbReference type="PANTHER" id="PTHR33434">
    <property type="entry name" value="DEGV DOMAIN-CONTAINING PROTEIN DR_1986-RELATED"/>
    <property type="match status" value="1"/>
</dbReference>
<keyword evidence="4" id="KW-1185">Reference proteome</keyword>
<dbReference type="InterPro" id="IPR004007">
    <property type="entry name" value="DhaL_dom"/>
</dbReference>
<dbReference type="InterPro" id="IPR033470">
    <property type="entry name" value="FakA-like_C"/>
</dbReference>
<dbReference type="Proteomes" id="UP001597301">
    <property type="component" value="Unassembled WGS sequence"/>
</dbReference>
<accession>A0ABW4KDC0</accession>
<dbReference type="SUPFAM" id="SSF101473">
    <property type="entry name" value="DhaL-like"/>
    <property type="match status" value="1"/>
</dbReference>
<protein>
    <submittedName>
        <fullName evidence="3">DAK2 domain-containing protein</fullName>
    </submittedName>
</protein>
<dbReference type="PANTHER" id="PTHR33434:SF4">
    <property type="entry name" value="PHOSPHATASE PROTEIN"/>
    <property type="match status" value="1"/>
</dbReference>
<dbReference type="InterPro" id="IPR019986">
    <property type="entry name" value="YloV-like"/>
</dbReference>
<organism evidence="3 4">
    <name type="scientific">Siminovitchia sediminis</name>
    <dbReference type="NCBI Taxonomy" id="1274353"/>
    <lineage>
        <taxon>Bacteria</taxon>
        <taxon>Bacillati</taxon>
        <taxon>Bacillota</taxon>
        <taxon>Bacilli</taxon>
        <taxon>Bacillales</taxon>
        <taxon>Bacillaceae</taxon>
        <taxon>Siminovitchia</taxon>
    </lineage>
</organism>
<keyword evidence="1" id="KW-0175">Coiled coil</keyword>
<dbReference type="SMART" id="SM01120">
    <property type="entry name" value="Dak2"/>
    <property type="match status" value="1"/>
</dbReference>
<evidence type="ECO:0000256" key="1">
    <source>
        <dbReference type="SAM" id="Coils"/>
    </source>
</evidence>
<dbReference type="Pfam" id="PF02734">
    <property type="entry name" value="Dak2"/>
    <property type="match status" value="1"/>
</dbReference>
<proteinExistence type="predicted"/>
<dbReference type="PROSITE" id="PS51480">
    <property type="entry name" value="DHAL"/>
    <property type="match status" value="1"/>
</dbReference>
<comment type="caution">
    <text evidence="3">The sequence shown here is derived from an EMBL/GenBank/DDBJ whole genome shotgun (WGS) entry which is preliminary data.</text>
</comment>
<dbReference type="NCBIfam" id="TIGR03599">
    <property type="entry name" value="YloV"/>
    <property type="match status" value="1"/>
</dbReference>
<evidence type="ECO:0000259" key="2">
    <source>
        <dbReference type="PROSITE" id="PS51480"/>
    </source>
</evidence>
<dbReference type="RefSeq" id="WP_380772385.1">
    <property type="nucleotide sequence ID" value="NZ_JBHUEO010000005.1"/>
</dbReference>
<name>A0ABW4KDC0_9BACI</name>
<reference evidence="4" key="1">
    <citation type="journal article" date="2019" name="Int. J. Syst. Evol. Microbiol.">
        <title>The Global Catalogue of Microorganisms (GCM) 10K type strain sequencing project: providing services to taxonomists for standard genome sequencing and annotation.</title>
        <authorList>
            <consortium name="The Broad Institute Genomics Platform"/>
            <consortium name="The Broad Institute Genome Sequencing Center for Infectious Disease"/>
            <person name="Wu L."/>
            <person name="Ma J."/>
        </authorList>
    </citation>
    <scope>NUCLEOTIDE SEQUENCE [LARGE SCALE GENOMIC DNA]</scope>
    <source>
        <strain evidence="4">CGMCC 1.12295</strain>
    </source>
</reference>
<dbReference type="EMBL" id="JBHUEO010000005">
    <property type="protein sequence ID" value="MFD1705844.1"/>
    <property type="molecule type" value="Genomic_DNA"/>
</dbReference>
<gene>
    <name evidence="3" type="ORF">ACFSCZ_03650</name>
</gene>
<evidence type="ECO:0000313" key="3">
    <source>
        <dbReference type="EMBL" id="MFD1705844.1"/>
    </source>
</evidence>
<feature type="domain" description="DhaL" evidence="2">
    <location>
        <begin position="9"/>
        <end position="201"/>
    </location>
</feature>
<dbReference type="InterPro" id="IPR050270">
    <property type="entry name" value="DegV_domain_contain"/>
</dbReference>
<dbReference type="Gene3D" id="1.25.40.340">
    <property type="match status" value="1"/>
</dbReference>
<feature type="coiled-coil region" evidence="1">
    <location>
        <begin position="148"/>
        <end position="175"/>
    </location>
</feature>